<reference evidence="3 4" key="1">
    <citation type="submission" date="2019-02" db="EMBL/GenBank/DDBJ databases">
        <title>Deep-cultivation of Planctomycetes and their phenomic and genomic characterization uncovers novel biology.</title>
        <authorList>
            <person name="Wiegand S."/>
            <person name="Jogler M."/>
            <person name="Boedeker C."/>
            <person name="Pinto D."/>
            <person name="Vollmers J."/>
            <person name="Rivas-Marin E."/>
            <person name="Kohn T."/>
            <person name="Peeters S.H."/>
            <person name="Heuer A."/>
            <person name="Rast P."/>
            <person name="Oberbeckmann S."/>
            <person name="Bunk B."/>
            <person name="Jeske O."/>
            <person name="Meyerdierks A."/>
            <person name="Storesund J.E."/>
            <person name="Kallscheuer N."/>
            <person name="Luecker S."/>
            <person name="Lage O.M."/>
            <person name="Pohl T."/>
            <person name="Merkel B.J."/>
            <person name="Hornburger P."/>
            <person name="Mueller R.-W."/>
            <person name="Bruemmer F."/>
            <person name="Labrenz M."/>
            <person name="Spormann A.M."/>
            <person name="Op den Camp H."/>
            <person name="Overmann J."/>
            <person name="Amann R."/>
            <person name="Jetten M.S.M."/>
            <person name="Mascher T."/>
            <person name="Medema M.H."/>
            <person name="Devos D.P."/>
            <person name="Kaster A.-K."/>
            <person name="Ovreas L."/>
            <person name="Rohde M."/>
            <person name="Galperin M.Y."/>
            <person name="Jogler C."/>
        </authorList>
    </citation>
    <scope>NUCLEOTIDE SEQUENCE [LARGE SCALE GENOMIC DNA]</scope>
    <source>
        <strain evidence="3 4">ETA_A8</strain>
    </source>
</reference>
<evidence type="ECO:0000313" key="3">
    <source>
        <dbReference type="EMBL" id="QDU31444.1"/>
    </source>
</evidence>
<dbReference type="Proteomes" id="UP000315017">
    <property type="component" value="Chromosome"/>
</dbReference>
<sequence length="432" mass="44998">MPLRVACSAGHLMMVPDHRAGTVLRCPNCGINVDVPPAAGNAAAPAINKLVTRVSGGPAARQSPQVAGHSTIGKVATSLPAGGMKPPPKSRPKQAPAPAKSTEEPVVFASEEIAAPAPTEAAPEAVIDLVAAPVFAAPPMPEVKPEIAPAAVDAALIETVDVPPPPVKKQKPVEPTKSERIKSEPAKPSTSNRARTTLTGTVLAPPKEVKPPLLPVTEPSPPEPLFIAETFTAETIAEVVEPPIAAPHPQAHESAHEPAPAPPPIAVMIGVRPTPAQRSTAWQLGAVFIAAALFSMGPAVWEISDYLQSDGGQSVARWAFLLLMLGVIQIGCVALLMQIPDWSSVWIVTIQSLALAAIYAAVLGLTIITSGDSPLIGALQLDYQYSSGKAPPWCVCMAATYACLAFFAGRLSARWHKVLRQVKAADEAALSY</sequence>
<feature type="compositionally biased region" description="Basic and acidic residues" evidence="1">
    <location>
        <begin position="171"/>
        <end position="185"/>
    </location>
</feature>
<evidence type="ECO:0000256" key="2">
    <source>
        <dbReference type="SAM" id="Phobius"/>
    </source>
</evidence>
<keyword evidence="2" id="KW-0812">Transmembrane</keyword>
<feature type="transmembrane region" description="Helical" evidence="2">
    <location>
        <begin position="315"/>
        <end position="337"/>
    </location>
</feature>
<keyword evidence="2" id="KW-0472">Membrane</keyword>
<feature type="region of interest" description="Disordered" evidence="1">
    <location>
        <begin position="76"/>
        <end position="103"/>
    </location>
</feature>
<feature type="transmembrane region" description="Helical" evidence="2">
    <location>
        <begin position="344"/>
        <end position="370"/>
    </location>
</feature>
<keyword evidence="4" id="KW-1185">Reference proteome</keyword>
<accession>A0A517YMK1</accession>
<keyword evidence="2" id="KW-1133">Transmembrane helix</keyword>
<organism evidence="3 4">
    <name type="scientific">Anatilimnocola aggregata</name>
    <dbReference type="NCBI Taxonomy" id="2528021"/>
    <lineage>
        <taxon>Bacteria</taxon>
        <taxon>Pseudomonadati</taxon>
        <taxon>Planctomycetota</taxon>
        <taxon>Planctomycetia</taxon>
        <taxon>Pirellulales</taxon>
        <taxon>Pirellulaceae</taxon>
        <taxon>Anatilimnocola</taxon>
    </lineage>
</organism>
<dbReference type="RefSeq" id="WP_238397626.1">
    <property type="nucleotide sequence ID" value="NZ_CP036274.1"/>
</dbReference>
<evidence type="ECO:0000256" key="1">
    <source>
        <dbReference type="SAM" id="MobiDB-lite"/>
    </source>
</evidence>
<protein>
    <submittedName>
        <fullName evidence="3">Uncharacterized protein</fullName>
    </submittedName>
</protein>
<evidence type="ECO:0000313" key="4">
    <source>
        <dbReference type="Proteomes" id="UP000315017"/>
    </source>
</evidence>
<feature type="transmembrane region" description="Helical" evidence="2">
    <location>
        <begin position="281"/>
        <end position="303"/>
    </location>
</feature>
<dbReference type="EMBL" id="CP036274">
    <property type="protein sequence ID" value="QDU31444.1"/>
    <property type="molecule type" value="Genomic_DNA"/>
</dbReference>
<proteinExistence type="predicted"/>
<dbReference type="AlphaFoldDB" id="A0A517YMK1"/>
<gene>
    <name evidence="3" type="ORF">ETAA8_66020</name>
</gene>
<feature type="region of interest" description="Disordered" evidence="1">
    <location>
        <begin position="162"/>
        <end position="194"/>
    </location>
</feature>
<name>A0A517YMK1_9BACT</name>
<dbReference type="KEGG" id="aagg:ETAA8_66020"/>
<feature type="transmembrane region" description="Helical" evidence="2">
    <location>
        <begin position="390"/>
        <end position="413"/>
    </location>
</feature>